<evidence type="ECO:0000256" key="6">
    <source>
        <dbReference type="SAM" id="SignalP"/>
    </source>
</evidence>
<dbReference type="GO" id="GO:0042597">
    <property type="term" value="C:periplasmic space"/>
    <property type="evidence" value="ECO:0007669"/>
    <property type="project" value="UniProtKB-SubCell"/>
</dbReference>
<evidence type="ECO:0000313" key="8">
    <source>
        <dbReference type="Proteomes" id="UP000254651"/>
    </source>
</evidence>
<dbReference type="PRINTS" id="PR00909">
    <property type="entry name" value="SPERMDNBNDNG"/>
</dbReference>
<dbReference type="InterPro" id="IPR006059">
    <property type="entry name" value="SBP"/>
</dbReference>
<dbReference type="SUPFAM" id="SSF53850">
    <property type="entry name" value="Periplasmic binding protein-like II"/>
    <property type="match status" value="1"/>
</dbReference>
<dbReference type="EMBL" id="UGQS01000001">
    <property type="protein sequence ID" value="STZ76036.1"/>
    <property type="molecule type" value="Genomic_DNA"/>
</dbReference>
<evidence type="ECO:0000256" key="1">
    <source>
        <dbReference type="ARBA" id="ARBA00004418"/>
    </source>
</evidence>
<dbReference type="Gene3D" id="3.40.190.10">
    <property type="entry name" value="Periplasmic binding protein-like II"/>
    <property type="match status" value="2"/>
</dbReference>
<organism evidence="7 8">
    <name type="scientific">Bergeriella denitrificans</name>
    <name type="common">Neisseria denitrificans</name>
    <dbReference type="NCBI Taxonomy" id="494"/>
    <lineage>
        <taxon>Bacteria</taxon>
        <taxon>Pseudomonadati</taxon>
        <taxon>Pseudomonadota</taxon>
        <taxon>Betaproteobacteria</taxon>
        <taxon>Neisseriales</taxon>
        <taxon>Neisseriaceae</taxon>
        <taxon>Bergeriella</taxon>
    </lineage>
</organism>
<protein>
    <recommendedName>
        <fullName evidence="5">Putrescine-binding periplasmic protein</fullName>
    </recommendedName>
</protein>
<reference evidence="7 8" key="1">
    <citation type="submission" date="2018-06" db="EMBL/GenBank/DDBJ databases">
        <authorList>
            <consortium name="Pathogen Informatics"/>
            <person name="Doyle S."/>
        </authorList>
    </citation>
    <scope>NUCLEOTIDE SEQUENCE [LARGE SCALE GENOMIC DNA]</scope>
    <source>
        <strain evidence="7 8">NCTC10295</strain>
    </source>
</reference>
<dbReference type="AlphaFoldDB" id="A0A378UFC7"/>
<feature type="signal peptide" evidence="6">
    <location>
        <begin position="1"/>
        <end position="16"/>
    </location>
</feature>
<dbReference type="Pfam" id="PF13416">
    <property type="entry name" value="SBP_bac_8"/>
    <property type="match status" value="1"/>
</dbReference>
<dbReference type="Proteomes" id="UP000254651">
    <property type="component" value="Unassembled WGS sequence"/>
</dbReference>
<name>A0A378UFC7_BERDE</name>
<keyword evidence="2 5" id="KW-0813">Transport</keyword>
<comment type="similarity">
    <text evidence="5">Belongs to the bacterial solute-binding protein PotD/PotF family.</text>
</comment>
<proteinExistence type="inferred from homology"/>
<keyword evidence="3 6" id="KW-0732">Signal</keyword>
<evidence type="ECO:0000256" key="3">
    <source>
        <dbReference type="ARBA" id="ARBA00022729"/>
    </source>
</evidence>
<dbReference type="PANTHER" id="PTHR30222:SF12">
    <property type="entry name" value="NORSPERMIDINE SENSOR"/>
    <property type="match status" value="1"/>
</dbReference>
<keyword evidence="4 5" id="KW-0574">Periplasm</keyword>
<comment type="function">
    <text evidence="5">Required for the activity of the bacterial periplasmic transport system of putrescine.</text>
</comment>
<dbReference type="GO" id="GO:0015846">
    <property type="term" value="P:polyamine transport"/>
    <property type="evidence" value="ECO:0007669"/>
    <property type="project" value="InterPro"/>
</dbReference>
<dbReference type="CDD" id="cd13659">
    <property type="entry name" value="PBP2_PotF"/>
    <property type="match status" value="1"/>
</dbReference>
<dbReference type="RefSeq" id="WP_066076373.1">
    <property type="nucleotide sequence ID" value="NZ_CP181246.1"/>
</dbReference>
<feature type="chain" id="PRO_5016830219" description="Putrescine-binding periplasmic protein" evidence="6">
    <location>
        <begin position="17"/>
        <end position="382"/>
    </location>
</feature>
<dbReference type="PROSITE" id="PS51257">
    <property type="entry name" value="PROKAR_LIPOPROTEIN"/>
    <property type="match status" value="1"/>
</dbReference>
<keyword evidence="8" id="KW-1185">Reference proteome</keyword>
<dbReference type="InterPro" id="IPR001188">
    <property type="entry name" value="Sperm_putr-bd"/>
</dbReference>
<evidence type="ECO:0000256" key="2">
    <source>
        <dbReference type="ARBA" id="ARBA00022448"/>
    </source>
</evidence>
<dbReference type="PANTHER" id="PTHR30222">
    <property type="entry name" value="SPERMIDINE/PUTRESCINE-BINDING PERIPLASMIC PROTEIN"/>
    <property type="match status" value="1"/>
</dbReference>
<comment type="subcellular location">
    <subcellularLocation>
        <location evidence="1 5">Periplasm</location>
    </subcellularLocation>
</comment>
<evidence type="ECO:0000256" key="4">
    <source>
        <dbReference type="ARBA" id="ARBA00022764"/>
    </source>
</evidence>
<evidence type="ECO:0000313" key="7">
    <source>
        <dbReference type="EMBL" id="STZ76036.1"/>
    </source>
</evidence>
<sequence>MKKSLLALAAAGFVLAACGGSDKQAAEPAASASQTAPAAESSKLNIYNWSDYVDPETLTAFEKDSGIKVRYDYYDSNEALEAKVLTGKSGYDLVAPSVSNVGRQIKAGAYQEIDKNQIPNYANIDPALLEMLAEVDPGNKYAVPYFWGMNTLAVNKAMVAKALGSDTLPENEWDLVFNPEYTAKLKSCGISYFDSAIEQIPLALNYIGKDPNSENPEDIKAAVEMMKKVRPDIKRFTSSGYIDDMAAGNLCVAIGYGGDLNIAKTRAKEAGNGIDIQVLTPKSGVGIWVDSFMIPIDAQNVANAHKYINYTLTPEVAAKNGNFVTYAPASKPARALMEKQYAEDNSIFPSEEVLAKSFVISPKSSDASKLSVRLWQGLKAGQ</sequence>
<evidence type="ECO:0000256" key="5">
    <source>
        <dbReference type="PIRNR" id="PIRNR019574"/>
    </source>
</evidence>
<dbReference type="GO" id="GO:0019808">
    <property type="term" value="F:polyamine binding"/>
    <property type="evidence" value="ECO:0007669"/>
    <property type="project" value="InterPro"/>
</dbReference>
<dbReference type="PIRSF" id="PIRSF019574">
    <property type="entry name" value="Periplasmic_polyamine_BP"/>
    <property type="match status" value="1"/>
</dbReference>
<accession>A0A378UFC7</accession>
<gene>
    <name evidence="7" type="primary">potF</name>
    <name evidence="7" type="ORF">NCTC10295_00791</name>
</gene>